<keyword evidence="2" id="KW-1185">Reference proteome</keyword>
<dbReference type="RefSeq" id="WP_160801204.1">
    <property type="nucleotide sequence ID" value="NZ_WUUL01000005.1"/>
</dbReference>
<dbReference type="Gene3D" id="3.90.180.10">
    <property type="entry name" value="Medium-chain alcohol dehydrogenases, catalytic domain"/>
    <property type="match status" value="1"/>
</dbReference>
<sequence length="94" mass="10536">MILVLYKLPVPEINDDEVLVKMIAASINPGDFLFIQNLYPEPKKLVFPKQIAGNYGAGIIIKVKKIFHINPELLLHSVILIRGPNMPPYQLNGS</sequence>
<organism evidence="1 2">
    <name type="scientific">Shimazuella alba</name>
    <dbReference type="NCBI Taxonomy" id="2690964"/>
    <lineage>
        <taxon>Bacteria</taxon>
        <taxon>Bacillati</taxon>
        <taxon>Bacillota</taxon>
        <taxon>Bacilli</taxon>
        <taxon>Bacillales</taxon>
        <taxon>Thermoactinomycetaceae</taxon>
        <taxon>Shimazuella</taxon>
    </lineage>
</organism>
<dbReference type="InterPro" id="IPR011032">
    <property type="entry name" value="GroES-like_sf"/>
</dbReference>
<comment type="caution">
    <text evidence="1">The sequence shown here is derived from an EMBL/GenBank/DDBJ whole genome shotgun (WGS) entry which is preliminary data.</text>
</comment>
<dbReference type="EMBL" id="WUUL01000005">
    <property type="protein sequence ID" value="MXQ53844.1"/>
    <property type="molecule type" value="Genomic_DNA"/>
</dbReference>
<accession>A0A6I4VZH1</accession>
<name>A0A6I4VZH1_9BACL</name>
<evidence type="ECO:0000313" key="2">
    <source>
        <dbReference type="Proteomes" id="UP000430692"/>
    </source>
</evidence>
<dbReference type="Proteomes" id="UP000430692">
    <property type="component" value="Unassembled WGS sequence"/>
</dbReference>
<reference evidence="1 2" key="1">
    <citation type="submission" date="2019-12" db="EMBL/GenBank/DDBJ databases">
        <title>Whole-genome analyses of novel actinobacteria.</title>
        <authorList>
            <person name="Sahin N."/>
            <person name="Saygin H."/>
        </authorList>
    </citation>
    <scope>NUCLEOTIDE SEQUENCE [LARGE SCALE GENOMIC DNA]</scope>
    <source>
        <strain evidence="1 2">KC615</strain>
    </source>
</reference>
<protein>
    <submittedName>
        <fullName evidence="1">Uncharacterized protein</fullName>
    </submittedName>
</protein>
<dbReference type="SUPFAM" id="SSF50129">
    <property type="entry name" value="GroES-like"/>
    <property type="match status" value="1"/>
</dbReference>
<dbReference type="AlphaFoldDB" id="A0A6I4VZH1"/>
<evidence type="ECO:0000313" key="1">
    <source>
        <dbReference type="EMBL" id="MXQ53844.1"/>
    </source>
</evidence>
<gene>
    <name evidence="1" type="ORF">GSM42_08960</name>
</gene>
<proteinExistence type="predicted"/>